<name>A0A512PB36_9CELL</name>
<evidence type="ECO:0000313" key="3">
    <source>
        <dbReference type="Proteomes" id="UP000321798"/>
    </source>
</evidence>
<keyword evidence="1" id="KW-0812">Transmembrane</keyword>
<sequence>MRTVPPRHGWQVPVAADALVCAALARGRRTALGDRLEVRRDGMPDDDVVAAHARLRDRVVELARERPDLLARLDRLDELPEDASWTRWQTLVFAVGAHEDPAVVAGALDVWDALGANAYGLQFRDRPRTYKGFLEGRAWLQAAVLGPVAAVLGAVVAHEDGHGWWWLLVVAGLVWPCAVVVAFRASYRRREKSARAELPHF</sequence>
<accession>A0A512PB36</accession>
<dbReference type="Proteomes" id="UP000321798">
    <property type="component" value="Unassembled WGS sequence"/>
</dbReference>
<keyword evidence="1" id="KW-1133">Transmembrane helix</keyword>
<dbReference type="EMBL" id="BKAL01000003">
    <property type="protein sequence ID" value="GEP68423.1"/>
    <property type="molecule type" value="Genomic_DNA"/>
</dbReference>
<comment type="caution">
    <text evidence="2">The sequence shown here is derived from an EMBL/GenBank/DDBJ whole genome shotgun (WGS) entry which is preliminary data.</text>
</comment>
<feature type="transmembrane region" description="Helical" evidence="1">
    <location>
        <begin position="163"/>
        <end position="183"/>
    </location>
</feature>
<evidence type="ECO:0000313" key="2">
    <source>
        <dbReference type="EMBL" id="GEP68423.1"/>
    </source>
</evidence>
<proteinExistence type="predicted"/>
<feature type="transmembrane region" description="Helical" evidence="1">
    <location>
        <begin position="138"/>
        <end position="157"/>
    </location>
</feature>
<organism evidence="2 3">
    <name type="scientific">Cellulomonas soli</name>
    <dbReference type="NCBI Taxonomy" id="931535"/>
    <lineage>
        <taxon>Bacteria</taxon>
        <taxon>Bacillati</taxon>
        <taxon>Actinomycetota</taxon>
        <taxon>Actinomycetes</taxon>
        <taxon>Micrococcales</taxon>
        <taxon>Cellulomonadaceae</taxon>
        <taxon>Cellulomonas</taxon>
    </lineage>
</organism>
<gene>
    <name evidence="2" type="ORF">CSO01_11380</name>
</gene>
<keyword evidence="1" id="KW-0472">Membrane</keyword>
<reference evidence="2 3" key="1">
    <citation type="submission" date="2019-07" db="EMBL/GenBank/DDBJ databases">
        <title>Whole genome shotgun sequence of Cellulomonas soli NBRC 109434.</title>
        <authorList>
            <person name="Hosoyama A."/>
            <person name="Uohara A."/>
            <person name="Ohji S."/>
            <person name="Ichikawa N."/>
        </authorList>
    </citation>
    <scope>NUCLEOTIDE SEQUENCE [LARGE SCALE GENOMIC DNA]</scope>
    <source>
        <strain evidence="2 3">NBRC 109434</strain>
    </source>
</reference>
<dbReference type="RefSeq" id="WP_146952175.1">
    <property type="nucleotide sequence ID" value="NZ_BAABBJ010000009.1"/>
</dbReference>
<keyword evidence="3" id="KW-1185">Reference proteome</keyword>
<protein>
    <submittedName>
        <fullName evidence="2">Uncharacterized protein</fullName>
    </submittedName>
</protein>
<evidence type="ECO:0000256" key="1">
    <source>
        <dbReference type="SAM" id="Phobius"/>
    </source>
</evidence>
<dbReference type="AlphaFoldDB" id="A0A512PB36"/>
<dbReference type="OrthoDB" id="4546548at2"/>